<dbReference type="Pfam" id="PF21327">
    <property type="entry name" value="GspA_C39-like"/>
    <property type="match status" value="1"/>
</dbReference>
<evidence type="ECO:0000313" key="3">
    <source>
        <dbReference type="EMBL" id="TDN48569.1"/>
    </source>
</evidence>
<dbReference type="Gene3D" id="1.10.101.10">
    <property type="entry name" value="PGBD-like superfamily/PGBD"/>
    <property type="match status" value="1"/>
</dbReference>
<comment type="caution">
    <text evidence="3">The sequence shown here is derived from an EMBL/GenBank/DDBJ whole genome shotgun (WGS) entry which is preliminary data.</text>
</comment>
<dbReference type="EMBL" id="SNVX01000026">
    <property type="protein sequence ID" value="TDN48569.1"/>
    <property type="molecule type" value="Genomic_DNA"/>
</dbReference>
<sequence length="513" mass="56721">MSGSYEFSQSGLISEWVLNASWSGEVAVLFGNKGVGKSNLIYKLSKAKPDALLVFTAIQVGSEIQLMSAGAHEKEHEAYAHDHFWLDVLPLIHTRTQDVIIAIDNADLLEGHLEHFIQSFTQLLPVMGGKAKLLFVGNAKLEKAKELSQCLPLYVCLNPPSETECGDFLDSMHVKGPEGERSIFRPGFVRHICMATRGNLRVIKRIVEVAKQLAVAEQSTHLSPRQEKLVMAAAGLPYKSRPGAFLLIAYAVLALAIGWGGADIIKLPLPTPHWLDVAKPVVKQSAPTNITEMTSNVRDAMQQLFATWGYDVSAEEAWCEQADRADLVCDSGNETVINQLANSGLPWIARLDVENHALYAVVMRVSDNDLDLIINKKTWTVSRHWFASHSEGHYIMMWPPAPDGKNRVTNKSNAESIIWLDAMLSRALGVPANDSGDWTPTLTEKVKLFQRNEKLQQDGVPGKDTLIRLRQALGEAPRLINETTSGTDLSAWLTSRLPPVVDKQNDARKEKAK</sequence>
<dbReference type="InterPro" id="IPR036366">
    <property type="entry name" value="PGBDSf"/>
</dbReference>
<organism evidence="3 4">
    <name type="scientific">Scandinavium goeteborgense</name>
    <dbReference type="NCBI Taxonomy" id="1851514"/>
    <lineage>
        <taxon>Bacteria</taxon>
        <taxon>Pseudomonadati</taxon>
        <taxon>Pseudomonadota</taxon>
        <taxon>Gammaproteobacteria</taxon>
        <taxon>Enterobacterales</taxon>
        <taxon>Enterobacteriaceae</taxon>
        <taxon>Scandinavium</taxon>
    </lineage>
</organism>
<name>A0A4R6DVB0_SCAGO</name>
<dbReference type="InterPro" id="IPR002477">
    <property type="entry name" value="Peptidoglycan-bd-like"/>
</dbReference>
<dbReference type="InterPro" id="IPR048809">
    <property type="entry name" value="GspA_C39-like"/>
</dbReference>
<evidence type="ECO:0000259" key="2">
    <source>
        <dbReference type="Pfam" id="PF21327"/>
    </source>
</evidence>
<accession>A0A4R6DVB0</accession>
<dbReference type="Proteomes" id="UP000295530">
    <property type="component" value="Unassembled WGS sequence"/>
</dbReference>
<dbReference type="SUPFAM" id="SSF52540">
    <property type="entry name" value="P-loop containing nucleoside triphosphate hydrolases"/>
    <property type="match status" value="1"/>
</dbReference>
<dbReference type="OrthoDB" id="9780149at2"/>
<evidence type="ECO:0000313" key="4">
    <source>
        <dbReference type="Proteomes" id="UP000295530"/>
    </source>
</evidence>
<dbReference type="Pfam" id="PF01471">
    <property type="entry name" value="PG_binding_1"/>
    <property type="match status" value="1"/>
</dbReference>
<feature type="domain" description="General secretion pathway protein A peptidase C39-like" evidence="2">
    <location>
        <begin position="302"/>
        <end position="398"/>
    </location>
</feature>
<dbReference type="RefSeq" id="WP_133462423.1">
    <property type="nucleotide sequence ID" value="NZ_SNVX01000026.1"/>
</dbReference>
<reference evidence="3 4" key="1">
    <citation type="submission" date="2019-03" db="EMBL/GenBank/DDBJ databases">
        <title>Genomic analyses of the natural microbiome of Caenorhabditis elegans.</title>
        <authorList>
            <person name="Samuel B."/>
        </authorList>
    </citation>
    <scope>NUCLEOTIDE SEQUENCE [LARGE SCALE GENOMIC DNA]</scope>
    <source>
        <strain evidence="3 4">BIGb0156</strain>
    </source>
</reference>
<dbReference type="AlphaFoldDB" id="A0A4R6DVB0"/>
<gene>
    <name evidence="3" type="ORF">EC847_12616</name>
</gene>
<dbReference type="InterPro" id="IPR036365">
    <property type="entry name" value="PGBD-like_sf"/>
</dbReference>
<evidence type="ECO:0000259" key="1">
    <source>
        <dbReference type="Pfam" id="PF01471"/>
    </source>
</evidence>
<protein>
    <submittedName>
        <fullName evidence="3">Type II secretion system protein A</fullName>
    </submittedName>
</protein>
<dbReference type="Gene3D" id="3.90.70.10">
    <property type="entry name" value="Cysteine proteinases"/>
    <property type="match status" value="1"/>
</dbReference>
<proteinExistence type="predicted"/>
<dbReference type="InterPro" id="IPR027417">
    <property type="entry name" value="P-loop_NTPase"/>
</dbReference>
<dbReference type="SUPFAM" id="SSF47090">
    <property type="entry name" value="PGBD-like"/>
    <property type="match status" value="1"/>
</dbReference>
<keyword evidence="4" id="KW-1185">Reference proteome</keyword>
<feature type="domain" description="Peptidoglycan binding-like" evidence="1">
    <location>
        <begin position="415"/>
        <end position="468"/>
    </location>
</feature>